<evidence type="ECO:0000256" key="4">
    <source>
        <dbReference type="HAMAP-Rule" id="MF_01411"/>
    </source>
</evidence>
<protein>
    <recommendedName>
        <fullName evidence="4">LPS-assembly protein LptD</fullName>
    </recommendedName>
</protein>
<dbReference type="Pfam" id="PF03968">
    <property type="entry name" value="LptD_N"/>
    <property type="match status" value="1"/>
</dbReference>
<dbReference type="GO" id="GO:0009279">
    <property type="term" value="C:cell outer membrane"/>
    <property type="evidence" value="ECO:0007669"/>
    <property type="project" value="UniProtKB-SubCell"/>
</dbReference>
<comment type="similarity">
    <text evidence="4">Belongs to the LptD family.</text>
</comment>
<comment type="function">
    <text evidence="4">Together with LptE, is involved in the assembly of lipopolysaccharide (LPS) at the surface of the outer membrane.</text>
</comment>
<dbReference type="Proteomes" id="UP000294368">
    <property type="component" value="Chromosome"/>
</dbReference>
<dbReference type="RefSeq" id="WP_157988705.1">
    <property type="nucleotide sequence ID" value="NZ_LR217715.1"/>
</dbReference>
<evidence type="ECO:0000256" key="1">
    <source>
        <dbReference type="ARBA" id="ARBA00022729"/>
    </source>
</evidence>
<evidence type="ECO:0000313" key="7">
    <source>
        <dbReference type="EMBL" id="VFP83367.1"/>
    </source>
</evidence>
<dbReference type="InterPro" id="IPR020889">
    <property type="entry name" value="LipoPS_assembly_LptD"/>
</dbReference>
<sequence length="783" mass="91305" precursor="true">MNIRLPLLFGVLMSLVCVSKHVVADNSILLRISQDNDGHVPIIQSKEMNQLPVIINADTARATYPDQAMFTGHVEIQQGQRHITSEHIRVDRRVLKGDQNPTHTIVASGNVCYDDKQIILNGLKAWSNLNTKDTNVWHSDYQMVDRQGRGFATKIKLRNNNRYMILENGTFTSCPIGQDSWTLKGSKFVYDLDAQVTKIWNARFQLGGVPIFYSPYLNIPVGNRRRSGFLMPHTYYNKISGAQFLLPYYWNISSEADATLVAHYISKRGMQWQNELRYRIGGSGLMEIDYLNSDRLYQDDHRNIGRSATRWLAHWEHTGIYLEHWRFNSEYTKVSDPYYFTDLKSSYGTTSDDYSIQKFILGYSDRNWDVVFSTKRFQVLSLKDNKDIYYPEPQIDLNYHYRYLKPFEGHLYAQAVRFVNMDTRMPSATRLHLEPTLRCALENKWNTFNSVAKLLITHYEQNNIQYYNTQVRPVNQLKSSFNRILPQLTFDGMMLFSRDMRWLSGYRQTLEPRAQYLYVPYRDQRWIRTYDSTLLGRDYDGLFRETTYSGLDRITSANQAATGVTMRVLNAKFLERFKLSIGQIYLFNSEHSVVGKSNDKSRGSLVLAGDSSWRITNYLMLHGGVQYDAYIDSITQCNTILEWRYHSSHMIQCSYRYTSADYMKKTLEEENDQHQYRQGISQVGAIANLPILSTCNTWSVVGAFYYDLKTKMIADQLVGMQYSSCCYALRFGYERKINGWEQNQSKYDNQISFNIELRGLNPGHDLDTSQMLRQGMLPYQKIF</sequence>
<evidence type="ECO:0000256" key="3">
    <source>
        <dbReference type="ARBA" id="ARBA00023237"/>
    </source>
</evidence>
<comment type="subcellular location">
    <subcellularLocation>
        <location evidence="4">Cell outer membrane</location>
    </subcellularLocation>
</comment>
<reference evidence="7 8" key="1">
    <citation type="submission" date="2019-02" db="EMBL/GenBank/DDBJ databases">
        <authorList>
            <person name="Manzano-Marin A."/>
            <person name="Manzano-Marin A."/>
        </authorList>
    </citation>
    <scope>NUCLEOTIDE SEQUENCE [LARGE SCALE GENOMIC DNA]</scope>
    <source>
        <strain evidence="7 8">ErCikochiana</strain>
    </source>
</reference>
<dbReference type="InterPro" id="IPR007543">
    <property type="entry name" value="LptD_C"/>
</dbReference>
<comment type="subunit">
    <text evidence="4">Component of the lipopolysaccharide transport and assembly complex. Interacts with LptE and LptA.</text>
</comment>
<evidence type="ECO:0000256" key="2">
    <source>
        <dbReference type="ARBA" id="ARBA00023136"/>
    </source>
</evidence>
<dbReference type="Gene3D" id="2.60.450.10">
    <property type="entry name" value="Lipopolysaccharide (LPS) transport protein A like domain"/>
    <property type="match status" value="1"/>
</dbReference>
<keyword evidence="2 4" id="KW-0472">Membrane</keyword>
<dbReference type="InterPro" id="IPR050218">
    <property type="entry name" value="LptD"/>
</dbReference>
<evidence type="ECO:0000259" key="5">
    <source>
        <dbReference type="Pfam" id="PF03968"/>
    </source>
</evidence>
<dbReference type="OrthoDB" id="9760225at2"/>
<organism evidence="7 8">
    <name type="scientific">Candidatus Erwinia haradaeae</name>
    <dbReference type="NCBI Taxonomy" id="1922217"/>
    <lineage>
        <taxon>Bacteria</taxon>
        <taxon>Pseudomonadati</taxon>
        <taxon>Pseudomonadota</taxon>
        <taxon>Gammaproteobacteria</taxon>
        <taxon>Enterobacterales</taxon>
        <taxon>Erwiniaceae</taxon>
        <taxon>Erwinia</taxon>
    </lineage>
</organism>
<dbReference type="GO" id="GO:0015920">
    <property type="term" value="P:lipopolysaccharide transport"/>
    <property type="evidence" value="ECO:0007669"/>
    <property type="project" value="InterPro"/>
</dbReference>
<name>A0A451DAQ0_9GAMM</name>
<keyword evidence="3 4" id="KW-0998">Cell outer membrane</keyword>
<dbReference type="GO" id="GO:0043165">
    <property type="term" value="P:Gram-negative-bacterium-type cell outer membrane assembly"/>
    <property type="evidence" value="ECO:0007669"/>
    <property type="project" value="UniProtKB-UniRule"/>
</dbReference>
<accession>A0A451DAQ0</accession>
<feature type="domain" description="LptD C-terminal" evidence="6">
    <location>
        <begin position="309"/>
        <end position="692"/>
    </location>
</feature>
<dbReference type="AlphaFoldDB" id="A0A451DAQ0"/>
<keyword evidence="1 4" id="KW-0732">Signal</keyword>
<feature type="domain" description="Organic solvent tolerance-like N-terminal" evidence="5">
    <location>
        <begin position="55"/>
        <end position="195"/>
    </location>
</feature>
<dbReference type="EMBL" id="LR217715">
    <property type="protein sequence ID" value="VFP83367.1"/>
    <property type="molecule type" value="Genomic_DNA"/>
</dbReference>
<proteinExistence type="inferred from homology"/>
<evidence type="ECO:0000259" key="6">
    <source>
        <dbReference type="Pfam" id="PF04453"/>
    </source>
</evidence>
<dbReference type="HAMAP" id="MF_01411">
    <property type="entry name" value="LPS_assembly_LptD"/>
    <property type="match status" value="1"/>
</dbReference>
<gene>
    <name evidence="4 7" type="primary">lptD</name>
    <name evidence="7" type="ORF">ERCIKOCA2762_621</name>
</gene>
<dbReference type="NCBIfam" id="NF002997">
    <property type="entry name" value="PRK03761.1"/>
    <property type="match status" value="1"/>
</dbReference>
<evidence type="ECO:0000313" key="8">
    <source>
        <dbReference type="Proteomes" id="UP000294368"/>
    </source>
</evidence>
<dbReference type="PANTHER" id="PTHR30189">
    <property type="entry name" value="LPS-ASSEMBLY PROTEIN"/>
    <property type="match status" value="1"/>
</dbReference>
<dbReference type="Pfam" id="PF04453">
    <property type="entry name" value="LptD"/>
    <property type="match status" value="1"/>
</dbReference>
<dbReference type="GO" id="GO:1990351">
    <property type="term" value="C:transporter complex"/>
    <property type="evidence" value="ECO:0007669"/>
    <property type="project" value="TreeGrafter"/>
</dbReference>
<dbReference type="PANTHER" id="PTHR30189:SF1">
    <property type="entry name" value="LPS-ASSEMBLY PROTEIN LPTD"/>
    <property type="match status" value="1"/>
</dbReference>
<comment type="caution">
    <text evidence="4">Lacks conserved residue(s) required for the propagation of feature annotation.</text>
</comment>
<dbReference type="InterPro" id="IPR005653">
    <property type="entry name" value="OstA-like_N"/>
</dbReference>